<feature type="transmembrane region" description="Helical" evidence="1">
    <location>
        <begin position="292"/>
        <end position="313"/>
    </location>
</feature>
<dbReference type="GeneID" id="3197113"/>
<gene>
    <name evidence="3" type="ORF">ORF031L</name>
</gene>
<keyword evidence="1" id="KW-1133">Transmembrane helix</keyword>
<proteinExistence type="predicted"/>
<dbReference type="RefSeq" id="YP_164126.1">
    <property type="nucleotide sequence ID" value="NC_006549.1"/>
</dbReference>
<organism evidence="3 4">
    <name type="scientific">Singapore grouper iridovirus</name>
    <dbReference type="NCBI Taxonomy" id="262968"/>
    <lineage>
        <taxon>Viruses</taxon>
        <taxon>Varidnaviria</taxon>
        <taxon>Bamfordvirae</taxon>
        <taxon>Nucleocytoviricota</taxon>
        <taxon>Megaviricetes</taxon>
        <taxon>Pimascovirales</taxon>
        <taxon>Pimascovirales incertae sedis</taxon>
        <taxon>Iridoviridae</taxon>
        <taxon>Alphairidovirinae</taxon>
        <taxon>Ranavirus</taxon>
        <taxon>Ranavirus epinephelus1</taxon>
    </lineage>
</organism>
<dbReference type="Proteomes" id="UP000172127">
    <property type="component" value="Segment"/>
</dbReference>
<keyword evidence="1" id="KW-0472">Membrane</keyword>
<dbReference type="PROSITE" id="PS50835">
    <property type="entry name" value="IG_LIKE"/>
    <property type="match status" value="1"/>
</dbReference>
<dbReference type="EMBL" id="AY521625">
    <property type="protein sequence ID" value="AAS18046.1"/>
    <property type="molecule type" value="Genomic_DNA"/>
</dbReference>
<protein>
    <recommendedName>
        <fullName evidence="2">Ig-like domain-containing protein</fullName>
    </recommendedName>
</protein>
<keyword evidence="4" id="KW-1185">Reference proteome</keyword>
<sequence length="338" mass="37626">MLFVLLAYALTVAGLQTRTCYIGVPCELHCKFRTLKGLYITWDREHMGKSETLFTYGTHFNTVSTPDVSVSVDTTAFFKHFDALISLTITKEESATYKCFWLLGTHTETITTFVTVKHPVSFIEAEVSRDTVTCVGRSPVAPVEMTWTPETAYAAYKDLRNNQHTTKNTIVLNTHNVSRFTCTATVKQQHRKSLVISSVPVAIDAEGGLNVSCLSNDSDVFWRIDADNVTGARFSDGNCKNRAGVLPGNVLELTRNSCEGSYSCVNTQQTEIFITLVSRKNRESPKSESNSGGTTLIVCLVIIGLFLSAAGMWHRKIRRVLKRPTFRNEPNLSETTEN</sequence>
<name>Q5YFN4_9VIRU</name>
<reference evidence="3 4" key="1">
    <citation type="journal article" date="2004" name="J. Virol.">
        <title>Functional genomics analysis of Singapore grouper iridovirus: complete sequence determination and proteomic analysis.</title>
        <authorList>
            <person name="Song W.J."/>
            <person name="Qin Q.W."/>
            <person name="Qiu J."/>
            <person name="Huang C.H."/>
            <person name="Wang F."/>
            <person name="Hew C.L."/>
        </authorList>
    </citation>
    <scope>NUCLEOTIDE SEQUENCE [LARGE SCALE GENOMIC DNA]</scope>
</reference>
<evidence type="ECO:0000256" key="1">
    <source>
        <dbReference type="SAM" id="Phobius"/>
    </source>
</evidence>
<evidence type="ECO:0000313" key="4">
    <source>
        <dbReference type="Proteomes" id="UP000172127"/>
    </source>
</evidence>
<accession>Q5YFN4</accession>
<evidence type="ECO:0000313" key="3">
    <source>
        <dbReference type="EMBL" id="AAS18046.1"/>
    </source>
</evidence>
<evidence type="ECO:0000259" key="2">
    <source>
        <dbReference type="PROSITE" id="PS50835"/>
    </source>
</evidence>
<dbReference type="KEGG" id="vg:3197113"/>
<dbReference type="InterPro" id="IPR007110">
    <property type="entry name" value="Ig-like_dom"/>
</dbReference>
<feature type="domain" description="Ig-like" evidence="2">
    <location>
        <begin position="108"/>
        <end position="197"/>
    </location>
</feature>
<dbReference type="SUPFAM" id="SSF48726">
    <property type="entry name" value="Immunoglobulin"/>
    <property type="match status" value="1"/>
</dbReference>
<dbReference type="InterPro" id="IPR036179">
    <property type="entry name" value="Ig-like_dom_sf"/>
</dbReference>
<keyword evidence="1" id="KW-0812">Transmembrane</keyword>